<evidence type="ECO:0000313" key="1">
    <source>
        <dbReference type="EMBL" id="OAF66070.1"/>
    </source>
</evidence>
<dbReference type="EMBL" id="LWCA01001047">
    <property type="protein sequence ID" value="OAF66070.1"/>
    <property type="molecule type" value="Genomic_DNA"/>
</dbReference>
<proteinExistence type="predicted"/>
<organism evidence="1 2">
    <name type="scientific">Intoshia linei</name>
    <dbReference type="NCBI Taxonomy" id="1819745"/>
    <lineage>
        <taxon>Eukaryota</taxon>
        <taxon>Metazoa</taxon>
        <taxon>Spiralia</taxon>
        <taxon>Lophotrochozoa</taxon>
        <taxon>Mesozoa</taxon>
        <taxon>Orthonectida</taxon>
        <taxon>Rhopaluridae</taxon>
        <taxon>Intoshia</taxon>
    </lineage>
</organism>
<comment type="caution">
    <text evidence="1">The sequence shown here is derived from an EMBL/GenBank/DDBJ whole genome shotgun (WGS) entry which is preliminary data.</text>
</comment>
<reference evidence="1 2" key="1">
    <citation type="submission" date="2016-04" db="EMBL/GenBank/DDBJ databases">
        <title>The genome of Intoshia linei affirms orthonectids as highly simplified spiralians.</title>
        <authorList>
            <person name="Mikhailov K.V."/>
            <person name="Slusarev G.S."/>
            <person name="Nikitin M.A."/>
            <person name="Logacheva M.D."/>
            <person name="Penin A."/>
            <person name="Aleoshin V."/>
            <person name="Panchin Y.V."/>
        </authorList>
    </citation>
    <scope>NUCLEOTIDE SEQUENCE [LARGE SCALE GENOMIC DNA]</scope>
    <source>
        <strain evidence="1">Intl2013</strain>
        <tissue evidence="1">Whole animal</tissue>
    </source>
</reference>
<keyword evidence="2" id="KW-1185">Reference proteome</keyword>
<gene>
    <name evidence="1" type="ORF">A3Q56_06194</name>
</gene>
<accession>A0A177AW59</accession>
<sequence>MICIPKPMMRILL</sequence>
<evidence type="ECO:0000313" key="2">
    <source>
        <dbReference type="Proteomes" id="UP000078046"/>
    </source>
</evidence>
<feature type="non-terminal residue" evidence="1">
    <location>
        <position position="13"/>
    </location>
</feature>
<protein>
    <submittedName>
        <fullName evidence="1">Uncharacterized protein</fullName>
    </submittedName>
</protein>
<dbReference type="Proteomes" id="UP000078046">
    <property type="component" value="Unassembled WGS sequence"/>
</dbReference>
<name>A0A177AW59_9BILA</name>